<proteinExistence type="inferred from homology"/>
<dbReference type="SUPFAM" id="SSF51161">
    <property type="entry name" value="Trimeric LpxA-like enzymes"/>
    <property type="match status" value="1"/>
</dbReference>
<keyword evidence="4" id="KW-0808">Transferase</keyword>
<evidence type="ECO:0000313" key="8">
    <source>
        <dbReference type="EMBL" id="KAL3780626.1"/>
    </source>
</evidence>
<dbReference type="InterPro" id="IPR045304">
    <property type="entry name" value="LbH_SAT"/>
</dbReference>
<dbReference type="AlphaFoldDB" id="A0ABD3NYS1"/>
<name>A0ABD3NYS1_9STRA</name>
<reference evidence="8 9" key="1">
    <citation type="submission" date="2024-10" db="EMBL/GenBank/DDBJ databases">
        <title>Updated reference genomes for cyclostephanoid diatoms.</title>
        <authorList>
            <person name="Roberts W.R."/>
            <person name="Alverson A.J."/>
        </authorList>
    </citation>
    <scope>NUCLEOTIDE SEQUENCE [LARGE SCALE GENOMIC DNA]</scope>
    <source>
        <strain evidence="8 9">AJA276-08</strain>
    </source>
</reference>
<gene>
    <name evidence="8" type="ORF">ACHAW5_000164</name>
</gene>
<keyword evidence="5" id="KW-0012">Acyltransferase</keyword>
<dbReference type="Gene3D" id="2.160.10.10">
    <property type="entry name" value="Hexapeptide repeat proteins"/>
    <property type="match status" value="1"/>
</dbReference>
<dbReference type="Pfam" id="PF06426">
    <property type="entry name" value="SATase_N"/>
    <property type="match status" value="1"/>
</dbReference>
<dbReference type="FunFam" id="2.160.10.10:FF:000007">
    <property type="entry name" value="Serine acetyltransferase"/>
    <property type="match status" value="1"/>
</dbReference>
<dbReference type="EC" id="2.3.1.30" evidence="2"/>
<organism evidence="8 9">
    <name type="scientific">Stephanodiscus triporus</name>
    <dbReference type="NCBI Taxonomy" id="2934178"/>
    <lineage>
        <taxon>Eukaryota</taxon>
        <taxon>Sar</taxon>
        <taxon>Stramenopiles</taxon>
        <taxon>Ochrophyta</taxon>
        <taxon>Bacillariophyta</taxon>
        <taxon>Coscinodiscophyceae</taxon>
        <taxon>Thalassiosirophycidae</taxon>
        <taxon>Stephanodiscales</taxon>
        <taxon>Stephanodiscaceae</taxon>
        <taxon>Stephanodiscus</taxon>
    </lineage>
</organism>
<keyword evidence="3" id="KW-0028">Amino-acid biosynthesis</keyword>
<evidence type="ECO:0000256" key="3">
    <source>
        <dbReference type="ARBA" id="ARBA00022605"/>
    </source>
</evidence>
<sequence length="332" mass="36394">MNNEEFGAFLLQHERKLTAKDVQQEGFDQSHAGSERKQRTDFLRRSLPDPLWSQIRLEAQQALALELDAGPQLYQHVLRHPSLMDALASIISHEIATELMPATALLALMTNQLTLIDEKNVYLDLIASANRNPSEDSTALNALLFHQGLHALVCYRVAHRLWQAGRTGLAYYLQSTVSSRYAADIHPAAEMEGGIYLSVGGGVVIGETARVGQDVTILQGVTLGGTGKEVGDRHPKVEEGVILHSGATVLGNIKVGKGAVITAKSIVTKEVPERARVSGVPATVKSFRALREEGFNDDEEELEEECDLYCEVTGLYESYFSEIEELVQIGLC</sequence>
<dbReference type="InterPro" id="IPR042122">
    <property type="entry name" value="Ser_AcTrfase_N_sf"/>
</dbReference>
<evidence type="ECO:0000256" key="2">
    <source>
        <dbReference type="ARBA" id="ARBA00013266"/>
    </source>
</evidence>
<dbReference type="GO" id="GO:1901607">
    <property type="term" value="P:alpha-amino acid biosynthetic process"/>
    <property type="evidence" value="ECO:0007669"/>
    <property type="project" value="UniProtKB-ARBA"/>
</dbReference>
<dbReference type="SMART" id="SM00971">
    <property type="entry name" value="SATase_N"/>
    <property type="match status" value="1"/>
</dbReference>
<dbReference type="GO" id="GO:0170033">
    <property type="term" value="P:L-amino acid metabolic process"/>
    <property type="evidence" value="ECO:0007669"/>
    <property type="project" value="UniProtKB-ARBA"/>
</dbReference>
<comment type="similarity">
    <text evidence="1">Belongs to the transferase hexapeptide repeat family.</text>
</comment>
<protein>
    <recommendedName>
        <fullName evidence="2">serine O-acetyltransferase</fullName>
        <ecNumber evidence="2">2.3.1.30</ecNumber>
    </recommendedName>
</protein>
<dbReference type="PANTHER" id="PTHR42811">
    <property type="entry name" value="SERINE ACETYLTRANSFERASE"/>
    <property type="match status" value="1"/>
</dbReference>
<evidence type="ECO:0000256" key="4">
    <source>
        <dbReference type="ARBA" id="ARBA00022679"/>
    </source>
</evidence>
<evidence type="ECO:0000256" key="1">
    <source>
        <dbReference type="ARBA" id="ARBA00007274"/>
    </source>
</evidence>
<feature type="domain" description="Serine acetyltransferase N-terminal" evidence="7">
    <location>
        <begin position="51"/>
        <end position="154"/>
    </location>
</feature>
<evidence type="ECO:0000259" key="7">
    <source>
        <dbReference type="SMART" id="SM00971"/>
    </source>
</evidence>
<comment type="catalytic activity">
    <reaction evidence="6">
        <text>L-serine + acetyl-CoA = O-acetyl-L-serine + CoA</text>
        <dbReference type="Rhea" id="RHEA:24560"/>
        <dbReference type="ChEBI" id="CHEBI:33384"/>
        <dbReference type="ChEBI" id="CHEBI:57287"/>
        <dbReference type="ChEBI" id="CHEBI:57288"/>
        <dbReference type="ChEBI" id="CHEBI:58340"/>
        <dbReference type="EC" id="2.3.1.30"/>
    </reaction>
</comment>
<dbReference type="GO" id="GO:0006790">
    <property type="term" value="P:sulfur compound metabolic process"/>
    <property type="evidence" value="ECO:0007669"/>
    <property type="project" value="UniProtKB-ARBA"/>
</dbReference>
<dbReference type="Proteomes" id="UP001530315">
    <property type="component" value="Unassembled WGS sequence"/>
</dbReference>
<accession>A0ABD3NYS1</accession>
<evidence type="ECO:0000256" key="6">
    <source>
        <dbReference type="ARBA" id="ARBA00049486"/>
    </source>
</evidence>
<evidence type="ECO:0000256" key="5">
    <source>
        <dbReference type="ARBA" id="ARBA00023315"/>
    </source>
</evidence>
<dbReference type="EMBL" id="JALLAZ020001106">
    <property type="protein sequence ID" value="KAL3780626.1"/>
    <property type="molecule type" value="Genomic_DNA"/>
</dbReference>
<dbReference type="InterPro" id="IPR011004">
    <property type="entry name" value="Trimer_LpxA-like_sf"/>
</dbReference>
<comment type="caution">
    <text evidence="8">The sequence shown here is derived from an EMBL/GenBank/DDBJ whole genome shotgun (WGS) entry which is preliminary data.</text>
</comment>
<dbReference type="GO" id="GO:0009001">
    <property type="term" value="F:serine O-acetyltransferase activity"/>
    <property type="evidence" value="ECO:0007669"/>
    <property type="project" value="UniProtKB-EC"/>
</dbReference>
<dbReference type="CDD" id="cd03354">
    <property type="entry name" value="LbH_SAT"/>
    <property type="match status" value="1"/>
</dbReference>
<evidence type="ECO:0000313" key="9">
    <source>
        <dbReference type="Proteomes" id="UP001530315"/>
    </source>
</evidence>
<keyword evidence="9" id="KW-1185">Reference proteome</keyword>
<dbReference type="GO" id="GO:0170039">
    <property type="term" value="P:proteinogenic amino acid metabolic process"/>
    <property type="evidence" value="ECO:0007669"/>
    <property type="project" value="UniProtKB-ARBA"/>
</dbReference>
<dbReference type="InterPro" id="IPR010493">
    <property type="entry name" value="Ser_AcTrfase_N"/>
</dbReference>
<dbReference type="Gene3D" id="1.10.3130.10">
    <property type="entry name" value="serine acetyltransferase, domain 1"/>
    <property type="match status" value="1"/>
</dbReference>